<dbReference type="Pfam" id="PF02597">
    <property type="entry name" value="ThiS"/>
    <property type="match status" value="1"/>
</dbReference>
<dbReference type="RefSeq" id="WP_109932500.1">
    <property type="nucleotide sequence ID" value="NZ_QGNY01000009.1"/>
</dbReference>
<reference evidence="2" key="1">
    <citation type="submission" date="2018-05" db="EMBL/GenBank/DDBJ databases">
        <title>Pedobacter paludis sp. nov., isolated from wetland soil.</title>
        <authorList>
            <person name="Zhang Y."/>
        </authorList>
    </citation>
    <scope>NUCLEOTIDE SEQUENCE [LARGE SCALE GENOMIC DNA]</scope>
    <source>
        <strain evidence="2">R-8</strain>
    </source>
</reference>
<dbReference type="InterPro" id="IPR003749">
    <property type="entry name" value="ThiS/MoaD-like"/>
</dbReference>
<sequence>MEIELLSFGKIAEFITIKKLSIDGISDTDGLKKYLEDKFPQLSEIKYKLAVDKQIIQKNRIITDQATVAIMPPFSGG</sequence>
<keyword evidence="2" id="KW-1185">Reference proteome</keyword>
<dbReference type="InterPro" id="IPR016155">
    <property type="entry name" value="Mopterin_synth/thiamin_S_b"/>
</dbReference>
<dbReference type="SUPFAM" id="SSF54285">
    <property type="entry name" value="MoaD/ThiS"/>
    <property type="match status" value="1"/>
</dbReference>
<gene>
    <name evidence="1" type="ORF">DF947_20510</name>
</gene>
<proteinExistence type="predicted"/>
<dbReference type="Proteomes" id="UP000245391">
    <property type="component" value="Unassembled WGS sequence"/>
</dbReference>
<comment type="caution">
    <text evidence="1">The sequence shown here is derived from an EMBL/GenBank/DDBJ whole genome shotgun (WGS) entry which is preliminary data.</text>
</comment>
<dbReference type="InterPro" id="IPR012675">
    <property type="entry name" value="Beta-grasp_dom_sf"/>
</dbReference>
<dbReference type="OrthoDB" id="1191081at2"/>
<organism evidence="1 2">
    <name type="scientific">Pedobacter paludis</name>
    <dbReference type="NCBI Taxonomy" id="2203212"/>
    <lineage>
        <taxon>Bacteria</taxon>
        <taxon>Pseudomonadati</taxon>
        <taxon>Bacteroidota</taxon>
        <taxon>Sphingobacteriia</taxon>
        <taxon>Sphingobacteriales</taxon>
        <taxon>Sphingobacteriaceae</taxon>
        <taxon>Pedobacter</taxon>
    </lineage>
</organism>
<dbReference type="AlphaFoldDB" id="A0A317EW48"/>
<evidence type="ECO:0000313" key="1">
    <source>
        <dbReference type="EMBL" id="PWS29969.1"/>
    </source>
</evidence>
<dbReference type="Gene3D" id="3.10.20.30">
    <property type="match status" value="1"/>
</dbReference>
<accession>A0A317EW48</accession>
<dbReference type="EMBL" id="QGNY01000009">
    <property type="protein sequence ID" value="PWS29969.1"/>
    <property type="molecule type" value="Genomic_DNA"/>
</dbReference>
<protein>
    <submittedName>
        <fullName evidence="1">Molybdopterin synthase sulfur carrier subunit</fullName>
    </submittedName>
</protein>
<name>A0A317EW48_9SPHI</name>
<evidence type="ECO:0000313" key="2">
    <source>
        <dbReference type="Proteomes" id="UP000245391"/>
    </source>
</evidence>